<protein>
    <recommendedName>
        <fullName evidence="5">LysM domain-containing protein</fullName>
    </recommendedName>
</protein>
<keyword evidence="4" id="KW-0732">Signal</keyword>
<dbReference type="PROSITE" id="PS51782">
    <property type="entry name" value="LYSM"/>
    <property type="match status" value="2"/>
</dbReference>
<evidence type="ECO:0000256" key="3">
    <source>
        <dbReference type="ARBA" id="ARBA00044955"/>
    </source>
</evidence>
<keyword evidence="1" id="KW-0147">Chitin-binding</keyword>
<dbReference type="PANTHER" id="PTHR34997:SF16">
    <property type="entry name" value="LYSM DOMAIN-CONTAINING PROTEIN"/>
    <property type="match status" value="1"/>
</dbReference>
<dbReference type="Proteomes" id="UP000288429">
    <property type="component" value="Unassembled WGS sequence"/>
</dbReference>
<keyword evidence="2" id="KW-0843">Virulence</keyword>
<evidence type="ECO:0000313" key="7">
    <source>
        <dbReference type="Proteomes" id="UP000288429"/>
    </source>
</evidence>
<organism evidence="6 7">
    <name type="scientific">Fusarium ambrosium</name>
    <dbReference type="NCBI Taxonomy" id="131363"/>
    <lineage>
        <taxon>Eukaryota</taxon>
        <taxon>Fungi</taxon>
        <taxon>Dikarya</taxon>
        <taxon>Ascomycota</taxon>
        <taxon>Pezizomycotina</taxon>
        <taxon>Sordariomycetes</taxon>
        <taxon>Hypocreomycetidae</taxon>
        <taxon>Hypocreales</taxon>
        <taxon>Nectriaceae</taxon>
        <taxon>Fusarium</taxon>
        <taxon>Fusarium solani species complex</taxon>
    </lineage>
</organism>
<evidence type="ECO:0000256" key="1">
    <source>
        <dbReference type="ARBA" id="ARBA00022669"/>
    </source>
</evidence>
<dbReference type="InterPro" id="IPR052210">
    <property type="entry name" value="LysM1-like"/>
</dbReference>
<sequence>MAILKHLFAFGLFVEASAFRIYEAEDLVDMYDVGEACVSALSADITCNPYIRDFMQLSYRGSLENVTLTDEICTGTCSASLRKWFDTVSKDCTDETAKSSDFIPTRYGGNIWAGWNETCVKDPKTKKYCNDIIDVFSEVDDGEEMPREELCHLCYRRRLAMMQSSQYSIYDEYYKHQLELVYKTCGGSGPTDIPPLLKEEEKGTPFCLTSKYYTTKEGDTCDSISEAEGVSGYLLYVGNQETINNCLEIPEGFRLCIPTACKTYSVKSGDTCFSIETSLGLRWDDVQYYNSWIRADCKNLQTGTEWYGRNVCISPLGDASSAFEVSTIRRKTSSGNGPNIVLIAPPEDAEVAEDTTLNCGKWHVVEKEDTCDGICKESNFCEGTLFFDINPSLATGKDKCTASLVPGVALCVAPISGWNTTYESTGDI</sequence>
<feature type="signal peptide" evidence="4">
    <location>
        <begin position="1"/>
        <end position="18"/>
    </location>
</feature>
<feature type="domain" description="LysM" evidence="5">
    <location>
        <begin position="262"/>
        <end position="308"/>
    </location>
</feature>
<dbReference type="InterPro" id="IPR018392">
    <property type="entry name" value="LysM"/>
</dbReference>
<dbReference type="EMBL" id="NIZV01000716">
    <property type="protein sequence ID" value="RSL82095.1"/>
    <property type="molecule type" value="Genomic_DNA"/>
</dbReference>
<dbReference type="GO" id="GO:0008061">
    <property type="term" value="F:chitin binding"/>
    <property type="evidence" value="ECO:0007669"/>
    <property type="project" value="UniProtKB-KW"/>
</dbReference>
<dbReference type="SUPFAM" id="SSF54106">
    <property type="entry name" value="LysM domain"/>
    <property type="match status" value="1"/>
</dbReference>
<evidence type="ECO:0000256" key="4">
    <source>
        <dbReference type="SAM" id="SignalP"/>
    </source>
</evidence>
<name>A0A428RX28_9HYPO</name>
<dbReference type="AlphaFoldDB" id="A0A428RX28"/>
<dbReference type="SMART" id="SM00257">
    <property type="entry name" value="LysM"/>
    <property type="match status" value="2"/>
</dbReference>
<dbReference type="Pfam" id="PF01476">
    <property type="entry name" value="LysM"/>
    <property type="match status" value="2"/>
</dbReference>
<evidence type="ECO:0000256" key="2">
    <source>
        <dbReference type="ARBA" id="ARBA00023026"/>
    </source>
</evidence>
<evidence type="ECO:0000313" key="6">
    <source>
        <dbReference type="EMBL" id="RSL82095.1"/>
    </source>
</evidence>
<dbReference type="PANTHER" id="PTHR34997">
    <property type="entry name" value="AM15"/>
    <property type="match status" value="1"/>
</dbReference>
<evidence type="ECO:0000259" key="5">
    <source>
        <dbReference type="PROSITE" id="PS51782"/>
    </source>
</evidence>
<dbReference type="Gene3D" id="3.10.350.10">
    <property type="entry name" value="LysM domain"/>
    <property type="match status" value="3"/>
</dbReference>
<keyword evidence="7" id="KW-1185">Reference proteome</keyword>
<comment type="similarity">
    <text evidence="3">Belongs to the secreted LysM effector family.</text>
</comment>
<feature type="domain" description="LysM" evidence="5">
    <location>
        <begin position="211"/>
        <end position="257"/>
    </location>
</feature>
<proteinExistence type="inferred from homology"/>
<gene>
    <name evidence="6" type="ORF">CDV31_016965</name>
</gene>
<dbReference type="CDD" id="cd00118">
    <property type="entry name" value="LysM"/>
    <property type="match status" value="2"/>
</dbReference>
<feature type="chain" id="PRO_5018966244" description="LysM domain-containing protein" evidence="4">
    <location>
        <begin position="19"/>
        <end position="428"/>
    </location>
</feature>
<accession>A0A428RX28</accession>
<reference evidence="6 7" key="1">
    <citation type="submission" date="2017-06" db="EMBL/GenBank/DDBJ databases">
        <title>Cmopartive genomic analysis of Ambrosia Fusariam Clade fungi.</title>
        <authorList>
            <person name="Stajich J.E."/>
            <person name="Carrillo J."/>
            <person name="Kijimoto T."/>
            <person name="Eskalen A."/>
            <person name="O'Donnell K."/>
            <person name="Kasson M."/>
        </authorList>
    </citation>
    <scope>NUCLEOTIDE SEQUENCE [LARGE SCALE GENOMIC DNA]</scope>
    <source>
        <strain evidence="6 7">NRRL 20438</strain>
    </source>
</reference>
<dbReference type="InterPro" id="IPR036779">
    <property type="entry name" value="LysM_dom_sf"/>
</dbReference>
<comment type="caution">
    <text evidence="6">The sequence shown here is derived from an EMBL/GenBank/DDBJ whole genome shotgun (WGS) entry which is preliminary data.</text>
</comment>